<sequence length="466" mass="52468">MAIIVCCVVAALVVIGSSPWWLPDIVIALRNRIFARINGPEGLLVPGPQVTVEHFRQLYAHPAADGRSKGAGLSDLFWYWLCPGPQVHQEHLEPGPRYDDVARTTRKILARPKTEVEAMVTTVVRDYLKELDLQRPRAVRLRELMMPIWADFYYQLVFDEPAPRAVRQLIVDNANDVITALKCTGLRHLAVRDRLTRFLREAVDNGRIPHPLPASLTAQEQAWFLQGTFFNTAIVQMSEAMTHLFLVVAQNPDIQQRLREHPDDDPYLDHVLDETFRNYPLFGIAHRITSADIAVTADLTLPAGTVLCFSYPDFHSAGFPDPHSFEPDRWETLSAREANHIPFGVTANRACPAKGIAPLTMRVVLREFLKHLRLASSATHVRSIPNRGPCLLIPLESRERSGGRLAAQWALDRAEDVSRSVTQLFLGTYMVWDARRQRLTENYFATHDTQGRPLAALPTQAGGGHE</sequence>
<dbReference type="InterPro" id="IPR050121">
    <property type="entry name" value="Cytochrome_P450_monoxygenase"/>
</dbReference>
<dbReference type="RefSeq" id="WP_344306100.1">
    <property type="nucleotide sequence ID" value="NZ_BAAANY010000001.1"/>
</dbReference>
<dbReference type="Pfam" id="PF00067">
    <property type="entry name" value="p450"/>
    <property type="match status" value="1"/>
</dbReference>
<evidence type="ECO:0000256" key="1">
    <source>
        <dbReference type="ARBA" id="ARBA00010617"/>
    </source>
</evidence>
<gene>
    <name evidence="2" type="ORF">GCM10009765_01020</name>
</gene>
<accession>A0ABP4RJT4</accession>
<dbReference type="Proteomes" id="UP001500618">
    <property type="component" value="Unassembled WGS sequence"/>
</dbReference>
<dbReference type="InterPro" id="IPR036396">
    <property type="entry name" value="Cyt_P450_sf"/>
</dbReference>
<evidence type="ECO:0000313" key="2">
    <source>
        <dbReference type="EMBL" id="GAA1655640.1"/>
    </source>
</evidence>
<comment type="caution">
    <text evidence="2">The sequence shown here is derived from an EMBL/GenBank/DDBJ whole genome shotgun (WGS) entry which is preliminary data.</text>
</comment>
<protein>
    <submittedName>
        <fullName evidence="2">Cytochrome P450</fullName>
    </submittedName>
</protein>
<dbReference type="PANTHER" id="PTHR24305">
    <property type="entry name" value="CYTOCHROME P450"/>
    <property type="match status" value="1"/>
</dbReference>
<dbReference type="EMBL" id="BAAANY010000001">
    <property type="protein sequence ID" value="GAA1655640.1"/>
    <property type="molecule type" value="Genomic_DNA"/>
</dbReference>
<proteinExistence type="inferred from homology"/>
<dbReference type="Gene3D" id="1.10.630.10">
    <property type="entry name" value="Cytochrome P450"/>
    <property type="match status" value="1"/>
</dbReference>
<comment type="similarity">
    <text evidence="1">Belongs to the cytochrome P450 family.</text>
</comment>
<dbReference type="PANTHER" id="PTHR24305:SF166">
    <property type="entry name" value="CYTOCHROME P450 12A4, MITOCHONDRIAL-RELATED"/>
    <property type="match status" value="1"/>
</dbReference>
<dbReference type="InterPro" id="IPR001128">
    <property type="entry name" value="Cyt_P450"/>
</dbReference>
<dbReference type="SUPFAM" id="SSF48264">
    <property type="entry name" value="Cytochrome P450"/>
    <property type="match status" value="1"/>
</dbReference>
<reference evidence="3" key="1">
    <citation type="journal article" date="2019" name="Int. J. Syst. Evol. Microbiol.">
        <title>The Global Catalogue of Microorganisms (GCM) 10K type strain sequencing project: providing services to taxonomists for standard genome sequencing and annotation.</title>
        <authorList>
            <consortium name="The Broad Institute Genomics Platform"/>
            <consortium name="The Broad Institute Genome Sequencing Center for Infectious Disease"/>
            <person name="Wu L."/>
            <person name="Ma J."/>
        </authorList>
    </citation>
    <scope>NUCLEOTIDE SEQUENCE [LARGE SCALE GENOMIC DNA]</scope>
    <source>
        <strain evidence="3">JCM 14718</strain>
    </source>
</reference>
<name>A0ABP4RJT4_9ACTN</name>
<organism evidence="2 3">
    <name type="scientific">Fodinicola feengrottensis</name>
    <dbReference type="NCBI Taxonomy" id="435914"/>
    <lineage>
        <taxon>Bacteria</taxon>
        <taxon>Bacillati</taxon>
        <taxon>Actinomycetota</taxon>
        <taxon>Actinomycetes</taxon>
        <taxon>Mycobacteriales</taxon>
        <taxon>Fodinicola</taxon>
    </lineage>
</organism>
<evidence type="ECO:0000313" key="3">
    <source>
        <dbReference type="Proteomes" id="UP001500618"/>
    </source>
</evidence>
<keyword evidence="3" id="KW-1185">Reference proteome</keyword>
<dbReference type="CDD" id="cd00302">
    <property type="entry name" value="cytochrome_P450"/>
    <property type="match status" value="1"/>
</dbReference>